<name>A0A840WFP5_9ACTN</name>
<feature type="transmembrane region" description="Helical" evidence="7">
    <location>
        <begin position="83"/>
        <end position="108"/>
    </location>
</feature>
<organism evidence="10 11">
    <name type="scientific">Nocardiopsis metallicus</name>
    <dbReference type="NCBI Taxonomy" id="179819"/>
    <lineage>
        <taxon>Bacteria</taxon>
        <taxon>Bacillati</taxon>
        <taxon>Actinomycetota</taxon>
        <taxon>Actinomycetes</taxon>
        <taxon>Streptosporangiales</taxon>
        <taxon>Nocardiopsidaceae</taxon>
        <taxon>Nocardiopsis</taxon>
    </lineage>
</organism>
<evidence type="ECO:0000313" key="10">
    <source>
        <dbReference type="EMBL" id="MBB5490166.1"/>
    </source>
</evidence>
<feature type="transmembrane region" description="Helical" evidence="7">
    <location>
        <begin position="239"/>
        <end position="259"/>
    </location>
</feature>
<keyword evidence="5 7" id="KW-1133">Transmembrane helix</keyword>
<dbReference type="RefSeq" id="WP_184363170.1">
    <property type="nucleotide sequence ID" value="NZ_BAAAKM010000044.1"/>
</dbReference>
<accession>A0A840WFP5</accession>
<evidence type="ECO:0000256" key="4">
    <source>
        <dbReference type="ARBA" id="ARBA00022692"/>
    </source>
</evidence>
<evidence type="ECO:0000313" key="11">
    <source>
        <dbReference type="Proteomes" id="UP000579647"/>
    </source>
</evidence>
<reference evidence="10 11" key="1">
    <citation type="submission" date="2020-08" db="EMBL/GenBank/DDBJ databases">
        <title>Sequencing the genomes of 1000 actinobacteria strains.</title>
        <authorList>
            <person name="Klenk H.-P."/>
        </authorList>
    </citation>
    <scope>NUCLEOTIDE SEQUENCE [LARGE SCALE GENOMIC DNA]</scope>
    <source>
        <strain evidence="10 11">DSM 44598</strain>
    </source>
</reference>
<dbReference type="InterPro" id="IPR035906">
    <property type="entry name" value="MetI-like_sf"/>
</dbReference>
<evidence type="ECO:0000256" key="8">
    <source>
        <dbReference type="SAM" id="MobiDB-lite"/>
    </source>
</evidence>
<dbReference type="GO" id="GO:0005886">
    <property type="term" value="C:plasma membrane"/>
    <property type="evidence" value="ECO:0007669"/>
    <property type="project" value="UniProtKB-SubCell"/>
</dbReference>
<evidence type="ECO:0000256" key="6">
    <source>
        <dbReference type="ARBA" id="ARBA00023136"/>
    </source>
</evidence>
<dbReference type="SUPFAM" id="SSF161098">
    <property type="entry name" value="MetI-like"/>
    <property type="match status" value="1"/>
</dbReference>
<evidence type="ECO:0000259" key="9">
    <source>
        <dbReference type="PROSITE" id="PS50928"/>
    </source>
</evidence>
<dbReference type="GO" id="GO:0010438">
    <property type="term" value="P:cellular response to sulfur starvation"/>
    <property type="evidence" value="ECO:0007669"/>
    <property type="project" value="TreeGrafter"/>
</dbReference>
<dbReference type="EMBL" id="JACHDO010000001">
    <property type="protein sequence ID" value="MBB5490166.1"/>
    <property type="molecule type" value="Genomic_DNA"/>
</dbReference>
<dbReference type="Gene3D" id="1.10.3720.10">
    <property type="entry name" value="MetI-like"/>
    <property type="match status" value="1"/>
</dbReference>
<proteinExistence type="inferred from homology"/>
<evidence type="ECO:0000256" key="3">
    <source>
        <dbReference type="ARBA" id="ARBA00022475"/>
    </source>
</evidence>
<feature type="compositionally biased region" description="Low complexity" evidence="8">
    <location>
        <begin position="7"/>
        <end position="18"/>
    </location>
</feature>
<comment type="similarity">
    <text evidence="7">Belongs to the binding-protein-dependent transport system permease family.</text>
</comment>
<dbReference type="InterPro" id="IPR000515">
    <property type="entry name" value="MetI-like"/>
</dbReference>
<evidence type="ECO:0000256" key="7">
    <source>
        <dbReference type="RuleBase" id="RU363032"/>
    </source>
</evidence>
<keyword evidence="2 7" id="KW-0813">Transport</keyword>
<comment type="caution">
    <text evidence="10">The sequence shown here is derived from an EMBL/GenBank/DDBJ whole genome shotgun (WGS) entry which is preliminary data.</text>
</comment>
<keyword evidence="4 7" id="KW-0812">Transmembrane</keyword>
<dbReference type="Pfam" id="PF00528">
    <property type="entry name" value="BPD_transp_1"/>
    <property type="match status" value="1"/>
</dbReference>
<dbReference type="CDD" id="cd06261">
    <property type="entry name" value="TM_PBP2"/>
    <property type="match status" value="1"/>
</dbReference>
<gene>
    <name evidence="10" type="ORF">HNR07_001303</name>
</gene>
<dbReference type="GO" id="GO:0055085">
    <property type="term" value="P:transmembrane transport"/>
    <property type="evidence" value="ECO:0007669"/>
    <property type="project" value="InterPro"/>
</dbReference>
<evidence type="ECO:0000256" key="1">
    <source>
        <dbReference type="ARBA" id="ARBA00004651"/>
    </source>
</evidence>
<feature type="transmembrane region" description="Helical" evidence="7">
    <location>
        <begin position="145"/>
        <end position="165"/>
    </location>
</feature>
<keyword evidence="11" id="KW-1185">Reference proteome</keyword>
<feature type="region of interest" description="Disordered" evidence="8">
    <location>
        <begin position="1"/>
        <end position="22"/>
    </location>
</feature>
<keyword evidence="6 7" id="KW-0472">Membrane</keyword>
<comment type="subcellular location">
    <subcellularLocation>
        <location evidence="1 7">Cell membrane</location>
        <topology evidence="1 7">Multi-pass membrane protein</topology>
    </subcellularLocation>
</comment>
<evidence type="ECO:0000256" key="2">
    <source>
        <dbReference type="ARBA" id="ARBA00022448"/>
    </source>
</evidence>
<dbReference type="PROSITE" id="PS50928">
    <property type="entry name" value="ABC_TM1"/>
    <property type="match status" value="1"/>
</dbReference>
<dbReference type="PANTHER" id="PTHR30151:SF25">
    <property type="entry name" value="TAURINE TRANSPORT SYSTEM PERMEASE PROTEIN TAUC"/>
    <property type="match status" value="1"/>
</dbReference>
<feature type="transmembrane region" description="Helical" evidence="7">
    <location>
        <begin position="186"/>
        <end position="219"/>
    </location>
</feature>
<feature type="domain" description="ABC transmembrane type-1" evidence="9">
    <location>
        <begin position="79"/>
        <end position="263"/>
    </location>
</feature>
<dbReference type="PANTHER" id="PTHR30151">
    <property type="entry name" value="ALKANE SULFONATE ABC TRANSPORTER-RELATED, MEMBRANE SUBUNIT"/>
    <property type="match status" value="1"/>
</dbReference>
<dbReference type="Proteomes" id="UP000579647">
    <property type="component" value="Unassembled WGS sequence"/>
</dbReference>
<evidence type="ECO:0000256" key="5">
    <source>
        <dbReference type="ARBA" id="ARBA00022989"/>
    </source>
</evidence>
<keyword evidence="3" id="KW-1003">Cell membrane</keyword>
<feature type="transmembrane region" description="Helical" evidence="7">
    <location>
        <begin position="120"/>
        <end position="139"/>
    </location>
</feature>
<protein>
    <submittedName>
        <fullName evidence="10">ABC-type nitrate/sulfonate/bicarbonate transport system permease component</fullName>
    </submittedName>
</protein>
<dbReference type="AlphaFoldDB" id="A0A840WFP5"/>
<sequence>MTATLNRARPGRSAPRRPVLSRSAPNRPLLGSLGIIGLLALWELAPRLGAVPERYFPPVSEVLTTLARRATTAPFWEAIGHTLYGWALGLAIALAAAVLLGFALGATPRLRAFTTSTVDFLRPIPSVALIPLAVLMYGTDIRSTLLLVVYACFWLIYIQVLYGVADVDPVAEQTARSYGLGRLARIRYVVWPTTLPYLMTGLRLAAAVGLILSITAQLIIGSPGIGDQITNAQQGGAVALVYAWIVATGVLGVVINIGVRALERRVLRWHTSVRGEVAA</sequence>